<dbReference type="PROSITE" id="PS51318">
    <property type="entry name" value="TAT"/>
    <property type="match status" value="1"/>
</dbReference>
<organism evidence="11 12">
    <name type="scientific">Seleniivibrio woodruffii</name>
    <dbReference type="NCBI Taxonomy" id="1078050"/>
    <lineage>
        <taxon>Bacteria</taxon>
        <taxon>Pseudomonadati</taxon>
        <taxon>Deferribacterota</taxon>
        <taxon>Deferribacteres</taxon>
        <taxon>Deferribacterales</taxon>
        <taxon>Geovibrionaceae</taxon>
        <taxon>Seleniivibrio</taxon>
    </lineage>
</organism>
<gene>
    <name evidence="11" type="ORF">C8D98_2672</name>
</gene>
<dbReference type="Pfam" id="PF01568">
    <property type="entry name" value="Molydop_binding"/>
    <property type="match status" value="1"/>
</dbReference>
<keyword evidence="9" id="KW-0411">Iron-sulfur</keyword>
<dbReference type="InterPro" id="IPR006656">
    <property type="entry name" value="Mopterin_OxRdtase"/>
</dbReference>
<dbReference type="Pfam" id="PF04879">
    <property type="entry name" value="Molybdop_Fe4S4"/>
    <property type="match status" value="1"/>
</dbReference>
<dbReference type="Pfam" id="PF00384">
    <property type="entry name" value="Molybdopterin"/>
    <property type="match status" value="1"/>
</dbReference>
<dbReference type="SMART" id="SM00926">
    <property type="entry name" value="Molybdop_Fe4S4"/>
    <property type="match status" value="1"/>
</dbReference>
<evidence type="ECO:0000256" key="8">
    <source>
        <dbReference type="ARBA" id="ARBA00023004"/>
    </source>
</evidence>
<evidence type="ECO:0000259" key="10">
    <source>
        <dbReference type="PROSITE" id="PS51669"/>
    </source>
</evidence>
<accession>A0A4R1K5Z6</accession>
<dbReference type="GO" id="GO:0043546">
    <property type="term" value="F:molybdopterin cofactor binding"/>
    <property type="evidence" value="ECO:0007669"/>
    <property type="project" value="InterPro"/>
</dbReference>
<evidence type="ECO:0000256" key="4">
    <source>
        <dbReference type="ARBA" id="ARBA00022485"/>
    </source>
</evidence>
<dbReference type="GO" id="GO:0016491">
    <property type="term" value="F:oxidoreductase activity"/>
    <property type="evidence" value="ECO:0007669"/>
    <property type="project" value="UniProtKB-KW"/>
</dbReference>
<dbReference type="Gene3D" id="3.40.228.10">
    <property type="entry name" value="Dimethylsulfoxide Reductase, domain 2"/>
    <property type="match status" value="1"/>
</dbReference>
<dbReference type="Gene3D" id="3.40.50.740">
    <property type="match status" value="1"/>
</dbReference>
<dbReference type="GO" id="GO:0051539">
    <property type="term" value="F:4 iron, 4 sulfur cluster binding"/>
    <property type="evidence" value="ECO:0007669"/>
    <property type="project" value="UniProtKB-KW"/>
</dbReference>
<dbReference type="InterPro" id="IPR006657">
    <property type="entry name" value="MoPterin_dinucl-bd_dom"/>
</dbReference>
<keyword evidence="8" id="KW-0408">Iron</keyword>
<dbReference type="OrthoDB" id="9803192at2"/>
<keyword evidence="6" id="KW-0732">Signal</keyword>
<dbReference type="PANTHER" id="PTHR43598">
    <property type="entry name" value="TUNGSTEN-CONTAINING FORMYLMETHANOFURAN DEHYDROGENASE 2 SUBUNIT B"/>
    <property type="match status" value="1"/>
</dbReference>
<dbReference type="PANTHER" id="PTHR43598:SF5">
    <property type="entry name" value="DMSO REDUCTASE CHAIN A"/>
    <property type="match status" value="1"/>
</dbReference>
<evidence type="ECO:0000256" key="7">
    <source>
        <dbReference type="ARBA" id="ARBA00023002"/>
    </source>
</evidence>
<keyword evidence="4" id="KW-0004">4Fe-4S</keyword>
<evidence type="ECO:0000256" key="1">
    <source>
        <dbReference type="ARBA" id="ARBA00001966"/>
    </source>
</evidence>
<keyword evidence="12" id="KW-1185">Reference proteome</keyword>
<dbReference type="SUPFAM" id="SSF50692">
    <property type="entry name" value="ADC-like"/>
    <property type="match status" value="1"/>
</dbReference>
<evidence type="ECO:0000256" key="2">
    <source>
        <dbReference type="ARBA" id="ARBA00004196"/>
    </source>
</evidence>
<keyword evidence="5" id="KW-0479">Metal-binding</keyword>
<sequence>MSNFLLDGKVSRRSVLKAAGLTGAAVMVAQNPFGRAWADDKSPSSGNSGKDEWHFSHCRMCMRGECVNMYRTENGVVVEMKGVKEAPTNKGAMCPRGQSVIQNLYNPYRVKAPMKRTNPKKGLNEDPGWIEISWEEAISITSGKLKAIHDKDPRRLMFNIGFGDMNYFNTFIYHFAASFGTPNLITSNGPLCTVHFATDLVQGVFPVAVSDLVHCKYHITMGRSLGMAFGTANGHARGLTEAVQSGKLKLVDINPRNTPEASRGEWVAIKPGTDLAFLLAMSNSIIFDVRKYDVEFLQWRTNGPYLIDANGNYLRGKNGKPQVFDASDKKVKSFDDKSLKTPDLNAVVDVDGQKFKASFSLLKDHLKQYTPEWAEKITTVPAKTIKRIAKEFVDAASIGSTITLDGVTMPLRPASLVLERGAINQEDGTPADLMSKVVNMLVGNLEVPGGVLACSRGPFLSPDQDGVVQPKFEAKGHEPSYPPQHLDLTEYLIHKHTAPYLAFKAAKNPKLYGLDYEVDALFVVGGNPVTSGTEPQVIADSISSIPFVACVGYHYDEIAMLSDIVFPSNSILEKKSVNVYESDFTGFTHDTLGLCMSMYRDELPPVYNTRQAQEVMMDIAEQIGTLPILYNIINHDGVMLGEVTFSKLPDELKLDPSKKYSIKDIWDRGLKAKFGMDKGIDMLKKQGIYYYYEPKSRCYNSAMFKKGETRHPIYFERLIRSREKLEKLFVDNHVQLPEWDMEKHLRIYEPMPTWRPNNVNSVKKGQEYDLIAYNYKITYAPFKIGAVDQLPWLNEVGETFFPFYNTICMNPLTAKAKGFKDGDIITVESANGKVQGKLKTSELFHPETVAIGGSLGRMVKSLGKKPASYVHFNKLTNGKLNNIDSIGGGIIGSVPVKVYH</sequence>
<evidence type="ECO:0000313" key="12">
    <source>
        <dbReference type="Proteomes" id="UP000294614"/>
    </source>
</evidence>
<reference evidence="11 12" key="1">
    <citation type="submission" date="2019-03" db="EMBL/GenBank/DDBJ databases">
        <title>Genomic Encyclopedia of Type Strains, Phase IV (KMG-IV): sequencing the most valuable type-strain genomes for metagenomic binning, comparative biology and taxonomic classification.</title>
        <authorList>
            <person name="Goeker M."/>
        </authorList>
    </citation>
    <scope>NUCLEOTIDE SEQUENCE [LARGE SCALE GENOMIC DNA]</scope>
    <source>
        <strain evidence="11 12">DSM 24984</strain>
    </source>
</reference>
<evidence type="ECO:0000256" key="3">
    <source>
        <dbReference type="ARBA" id="ARBA00010312"/>
    </source>
</evidence>
<name>A0A4R1K5Z6_9BACT</name>
<dbReference type="Proteomes" id="UP000294614">
    <property type="component" value="Unassembled WGS sequence"/>
</dbReference>
<evidence type="ECO:0000256" key="5">
    <source>
        <dbReference type="ARBA" id="ARBA00022723"/>
    </source>
</evidence>
<dbReference type="Gene3D" id="3.30.200.210">
    <property type="match status" value="1"/>
</dbReference>
<dbReference type="InterPro" id="IPR009010">
    <property type="entry name" value="Asp_de-COase-like_dom_sf"/>
</dbReference>
<comment type="cofactor">
    <cofactor evidence="1">
        <name>[4Fe-4S] cluster</name>
        <dbReference type="ChEBI" id="CHEBI:49883"/>
    </cofactor>
</comment>
<dbReference type="SUPFAM" id="SSF53706">
    <property type="entry name" value="Formate dehydrogenase/DMSO reductase, domains 1-3"/>
    <property type="match status" value="1"/>
</dbReference>
<dbReference type="Gene3D" id="2.40.40.20">
    <property type="match status" value="1"/>
</dbReference>
<dbReference type="InterPro" id="IPR006963">
    <property type="entry name" value="Mopterin_OxRdtase_4Fe-4S_dom"/>
</dbReference>
<dbReference type="AlphaFoldDB" id="A0A4R1K5Z6"/>
<protein>
    <submittedName>
        <fullName evidence="11">Phenylacetyl-CoA:acceptor oxidoreductase PadB subunit</fullName>
    </submittedName>
</protein>
<evidence type="ECO:0000256" key="9">
    <source>
        <dbReference type="ARBA" id="ARBA00023014"/>
    </source>
</evidence>
<comment type="similarity">
    <text evidence="3">Belongs to the prokaryotic molybdopterin-containing oxidoreductase family.</text>
</comment>
<dbReference type="PROSITE" id="PS51669">
    <property type="entry name" value="4FE4S_MOW_BIS_MGD"/>
    <property type="match status" value="1"/>
</dbReference>
<keyword evidence="7" id="KW-0560">Oxidoreductase</keyword>
<dbReference type="GO" id="GO:0030313">
    <property type="term" value="C:cell envelope"/>
    <property type="evidence" value="ECO:0007669"/>
    <property type="project" value="UniProtKB-SubCell"/>
</dbReference>
<evidence type="ECO:0000313" key="11">
    <source>
        <dbReference type="EMBL" id="TCK58469.1"/>
    </source>
</evidence>
<dbReference type="GO" id="GO:0046872">
    <property type="term" value="F:metal ion binding"/>
    <property type="evidence" value="ECO:0007669"/>
    <property type="project" value="UniProtKB-KW"/>
</dbReference>
<feature type="domain" description="4Fe-4S Mo/W bis-MGD-type" evidence="10">
    <location>
        <begin position="51"/>
        <end position="108"/>
    </location>
</feature>
<proteinExistence type="inferred from homology"/>
<dbReference type="RefSeq" id="WP_132874635.1">
    <property type="nucleotide sequence ID" value="NZ_SMGG01000007.1"/>
</dbReference>
<dbReference type="InterPro" id="IPR006311">
    <property type="entry name" value="TAT_signal"/>
</dbReference>
<dbReference type="EMBL" id="SMGG01000007">
    <property type="protein sequence ID" value="TCK58469.1"/>
    <property type="molecule type" value="Genomic_DNA"/>
</dbReference>
<comment type="caution">
    <text evidence="11">The sequence shown here is derived from an EMBL/GenBank/DDBJ whole genome shotgun (WGS) entry which is preliminary data.</text>
</comment>
<evidence type="ECO:0000256" key="6">
    <source>
        <dbReference type="ARBA" id="ARBA00022729"/>
    </source>
</evidence>
<comment type="subcellular location">
    <subcellularLocation>
        <location evidence="2">Cell envelope</location>
    </subcellularLocation>
</comment>